<feature type="binding site" evidence="11">
    <location>
        <position position="39"/>
    </location>
    <ligand>
        <name>substrate</name>
    </ligand>
</feature>
<keyword evidence="9 11" id="KW-0057">Aromatic amino acid biosynthesis</keyword>
<keyword evidence="8 11" id="KW-0067">ATP-binding</keyword>
<keyword evidence="6 11" id="KW-0547">Nucleotide-binding</keyword>
<keyword evidence="11" id="KW-0460">Magnesium</keyword>
<feature type="binding site" evidence="11">
    <location>
        <position position="140"/>
    </location>
    <ligand>
        <name>substrate</name>
    </ligand>
</feature>
<evidence type="ECO:0000256" key="7">
    <source>
        <dbReference type="ARBA" id="ARBA00022777"/>
    </source>
</evidence>
<feature type="binding site" evidence="11">
    <location>
        <position position="85"/>
    </location>
    <ligand>
        <name>substrate</name>
    </ligand>
</feature>
<comment type="subunit">
    <text evidence="11">Monomer.</text>
</comment>
<dbReference type="InterPro" id="IPR027417">
    <property type="entry name" value="P-loop_NTPase"/>
</dbReference>
<evidence type="ECO:0000313" key="13">
    <source>
        <dbReference type="Proteomes" id="UP000826651"/>
    </source>
</evidence>
<feature type="binding site" evidence="11">
    <location>
        <position position="63"/>
    </location>
    <ligand>
        <name>substrate</name>
    </ligand>
</feature>
<evidence type="ECO:0000256" key="8">
    <source>
        <dbReference type="ARBA" id="ARBA00022840"/>
    </source>
</evidence>
<gene>
    <name evidence="11" type="primary">aroK</name>
    <name evidence="12" type="ORF">KCQ71_03220</name>
</gene>
<dbReference type="PRINTS" id="PR01100">
    <property type="entry name" value="SHIKIMTKNASE"/>
</dbReference>
<comment type="pathway">
    <text evidence="1 11">Metabolic intermediate biosynthesis; chorismate biosynthesis; chorismate from D-erythrose 4-phosphate and phosphoenolpyruvate: step 5/7.</text>
</comment>
<dbReference type="EMBL" id="JAGSHT010000002">
    <property type="protein sequence ID" value="MBZ2195154.1"/>
    <property type="molecule type" value="Genomic_DNA"/>
</dbReference>
<keyword evidence="11" id="KW-0963">Cytoplasm</keyword>
<dbReference type="SUPFAM" id="SSF52540">
    <property type="entry name" value="P-loop containing nucleoside triphosphate hydrolases"/>
    <property type="match status" value="1"/>
</dbReference>
<feature type="binding site" evidence="11">
    <location>
        <position position="122"/>
    </location>
    <ligand>
        <name>ATP</name>
        <dbReference type="ChEBI" id="CHEBI:30616"/>
    </ligand>
</feature>
<evidence type="ECO:0000256" key="3">
    <source>
        <dbReference type="ARBA" id="ARBA00012154"/>
    </source>
</evidence>
<dbReference type="InterPro" id="IPR000623">
    <property type="entry name" value="Shikimate_kinase/TSH1"/>
</dbReference>
<reference evidence="12 13" key="1">
    <citation type="submission" date="2021-04" db="EMBL/GenBank/DDBJ databases">
        <title>Ruania sp. nov., isolated from sandy soil of mangrove forest.</title>
        <authorList>
            <person name="Ge X."/>
            <person name="Huang R."/>
            <person name="Liu W."/>
        </authorList>
    </citation>
    <scope>NUCLEOTIDE SEQUENCE [LARGE SCALE GENOMIC DNA]</scope>
    <source>
        <strain evidence="12 13">N2-46</strain>
    </source>
</reference>
<proteinExistence type="inferred from homology"/>
<evidence type="ECO:0000256" key="11">
    <source>
        <dbReference type="HAMAP-Rule" id="MF_00109"/>
    </source>
</evidence>
<dbReference type="Proteomes" id="UP000826651">
    <property type="component" value="Unassembled WGS sequence"/>
</dbReference>
<dbReference type="Gene3D" id="3.40.50.300">
    <property type="entry name" value="P-loop containing nucleotide triphosphate hydrolases"/>
    <property type="match status" value="1"/>
</dbReference>
<evidence type="ECO:0000313" key="12">
    <source>
        <dbReference type="EMBL" id="MBZ2195154.1"/>
    </source>
</evidence>
<evidence type="ECO:0000256" key="4">
    <source>
        <dbReference type="ARBA" id="ARBA00022605"/>
    </source>
</evidence>
<keyword evidence="11" id="KW-0479">Metal-binding</keyword>
<evidence type="ECO:0000256" key="5">
    <source>
        <dbReference type="ARBA" id="ARBA00022679"/>
    </source>
</evidence>
<comment type="function">
    <text evidence="11">Catalyzes the specific phosphorylation of the 3-hydroxyl group of shikimic acid using ATP as a cosubstrate.</text>
</comment>
<comment type="subcellular location">
    <subcellularLocation>
        <location evidence="11">Cytoplasm</location>
    </subcellularLocation>
</comment>
<dbReference type="Pfam" id="PF01202">
    <property type="entry name" value="SKI"/>
    <property type="match status" value="1"/>
</dbReference>
<evidence type="ECO:0000256" key="6">
    <source>
        <dbReference type="ARBA" id="ARBA00022741"/>
    </source>
</evidence>
<dbReference type="HAMAP" id="MF_00109">
    <property type="entry name" value="Shikimate_kinase"/>
    <property type="match status" value="1"/>
</dbReference>
<evidence type="ECO:0000256" key="1">
    <source>
        <dbReference type="ARBA" id="ARBA00004842"/>
    </source>
</evidence>
<dbReference type="PROSITE" id="PS01128">
    <property type="entry name" value="SHIKIMATE_KINASE"/>
    <property type="match status" value="1"/>
</dbReference>
<comment type="catalytic activity">
    <reaction evidence="10 11">
        <text>shikimate + ATP = 3-phosphoshikimate + ADP + H(+)</text>
        <dbReference type="Rhea" id="RHEA:13121"/>
        <dbReference type="ChEBI" id="CHEBI:15378"/>
        <dbReference type="ChEBI" id="CHEBI:30616"/>
        <dbReference type="ChEBI" id="CHEBI:36208"/>
        <dbReference type="ChEBI" id="CHEBI:145989"/>
        <dbReference type="ChEBI" id="CHEBI:456216"/>
        <dbReference type="EC" id="2.7.1.71"/>
    </reaction>
</comment>
<name>A0ABS7S475_9MICO</name>
<dbReference type="RefSeq" id="WP_223402752.1">
    <property type="nucleotide sequence ID" value="NZ_JAGSHT010000002.1"/>
</dbReference>
<sequence>MSDTTNGPALILIGPPGAGKSTVGRLLARAWGTTFRDTDHDIETAAGRSISDIFIDDGEDAFRALERAAVATALAEHDGILALGGGAVLDEGTQAALAGRRVVYLSVTLAHASPRVGLSGNRPLLVGSPRRQWQLLMEARRPVYTSLATVEVSTDNRSPEQVRDAVLAEVSAP</sequence>
<keyword evidence="5 11" id="KW-0808">Transferase</keyword>
<dbReference type="PANTHER" id="PTHR21087:SF16">
    <property type="entry name" value="SHIKIMATE KINASE 1, CHLOROPLASTIC"/>
    <property type="match status" value="1"/>
</dbReference>
<evidence type="ECO:0000256" key="10">
    <source>
        <dbReference type="ARBA" id="ARBA00048567"/>
    </source>
</evidence>
<comment type="similarity">
    <text evidence="2 11">Belongs to the shikimate kinase family.</text>
</comment>
<dbReference type="PANTHER" id="PTHR21087">
    <property type="entry name" value="SHIKIMATE KINASE"/>
    <property type="match status" value="1"/>
</dbReference>
<feature type="binding site" evidence="11">
    <location>
        <position position="21"/>
    </location>
    <ligand>
        <name>Mg(2+)</name>
        <dbReference type="ChEBI" id="CHEBI:18420"/>
    </ligand>
</feature>
<comment type="caution">
    <text evidence="12">The sequence shown here is derived from an EMBL/GenBank/DDBJ whole genome shotgun (WGS) entry which is preliminary data.</text>
</comment>
<keyword evidence="4 11" id="KW-0028">Amino-acid biosynthesis</keyword>
<feature type="binding site" evidence="11">
    <location>
        <position position="157"/>
    </location>
    <ligand>
        <name>ATP</name>
        <dbReference type="ChEBI" id="CHEBI:30616"/>
    </ligand>
</feature>
<dbReference type="GO" id="GO:0016301">
    <property type="term" value="F:kinase activity"/>
    <property type="evidence" value="ECO:0007669"/>
    <property type="project" value="UniProtKB-KW"/>
</dbReference>
<evidence type="ECO:0000256" key="9">
    <source>
        <dbReference type="ARBA" id="ARBA00023141"/>
    </source>
</evidence>
<comment type="cofactor">
    <cofactor evidence="11">
        <name>Mg(2+)</name>
        <dbReference type="ChEBI" id="CHEBI:18420"/>
    </cofactor>
    <text evidence="11">Binds 1 Mg(2+) ion per subunit.</text>
</comment>
<dbReference type="InterPro" id="IPR031322">
    <property type="entry name" value="Shikimate/glucono_kinase"/>
</dbReference>
<protein>
    <recommendedName>
        <fullName evidence="3 11">Shikimate kinase</fullName>
        <shortName evidence="11">SK</shortName>
        <ecNumber evidence="3 11">2.7.1.71</ecNumber>
    </recommendedName>
</protein>
<accession>A0ABS7S475</accession>
<keyword evidence="7 11" id="KW-0418">Kinase</keyword>
<feature type="binding site" evidence="11">
    <location>
        <begin position="17"/>
        <end position="22"/>
    </location>
    <ligand>
        <name>ATP</name>
        <dbReference type="ChEBI" id="CHEBI:30616"/>
    </ligand>
</feature>
<organism evidence="12 13">
    <name type="scientific">Occultella gossypii</name>
    <dbReference type="NCBI Taxonomy" id="2800820"/>
    <lineage>
        <taxon>Bacteria</taxon>
        <taxon>Bacillati</taxon>
        <taxon>Actinomycetota</taxon>
        <taxon>Actinomycetes</taxon>
        <taxon>Micrococcales</taxon>
        <taxon>Ruaniaceae</taxon>
        <taxon>Occultella</taxon>
    </lineage>
</organism>
<evidence type="ECO:0000256" key="2">
    <source>
        <dbReference type="ARBA" id="ARBA00006997"/>
    </source>
</evidence>
<keyword evidence="13" id="KW-1185">Reference proteome</keyword>
<dbReference type="CDD" id="cd00464">
    <property type="entry name" value="SK"/>
    <property type="match status" value="1"/>
</dbReference>
<dbReference type="InterPro" id="IPR023000">
    <property type="entry name" value="Shikimate_kinase_CS"/>
</dbReference>
<dbReference type="EC" id="2.7.1.71" evidence="3 11"/>